<keyword evidence="2" id="KW-1185">Reference proteome</keyword>
<sequence length="48" mass="5305">MPGWPSDNWHRSGYATAGQAAVDMWAESVTATGPHYPDYRLPDRTAGR</sequence>
<evidence type="ECO:0000313" key="2">
    <source>
        <dbReference type="Proteomes" id="UP000661607"/>
    </source>
</evidence>
<accession>A0ABR9KIZ8</accession>
<reference evidence="1 2" key="1">
    <citation type="submission" date="2020-10" db="EMBL/GenBank/DDBJ databases">
        <title>Sequencing the genomes of 1000 actinobacteria strains.</title>
        <authorList>
            <person name="Klenk H.-P."/>
        </authorList>
    </citation>
    <scope>NUCLEOTIDE SEQUENCE [LARGE SCALE GENOMIC DNA]</scope>
    <source>
        <strain evidence="1 2">DSM 43748</strain>
    </source>
</reference>
<proteinExistence type="predicted"/>
<evidence type="ECO:0000313" key="1">
    <source>
        <dbReference type="EMBL" id="MBE1561994.1"/>
    </source>
</evidence>
<name>A0ABR9KIZ8_9ACTN</name>
<dbReference type="Proteomes" id="UP000661607">
    <property type="component" value="Unassembled WGS sequence"/>
</dbReference>
<dbReference type="EMBL" id="JADBEF010000001">
    <property type="protein sequence ID" value="MBE1561994.1"/>
    <property type="molecule type" value="Genomic_DNA"/>
</dbReference>
<gene>
    <name evidence="1" type="ORF">H4W81_004773</name>
</gene>
<protein>
    <submittedName>
        <fullName evidence="1">Uncharacterized protein</fullName>
    </submittedName>
</protein>
<comment type="caution">
    <text evidence="1">The sequence shown here is derived from an EMBL/GenBank/DDBJ whole genome shotgun (WGS) entry which is preliminary data.</text>
</comment>
<organism evidence="1 2">
    <name type="scientific">Nonomuraea africana</name>
    <dbReference type="NCBI Taxonomy" id="46171"/>
    <lineage>
        <taxon>Bacteria</taxon>
        <taxon>Bacillati</taxon>
        <taxon>Actinomycetota</taxon>
        <taxon>Actinomycetes</taxon>
        <taxon>Streptosporangiales</taxon>
        <taxon>Streptosporangiaceae</taxon>
        <taxon>Nonomuraea</taxon>
    </lineage>
</organism>
<dbReference type="RefSeq" id="WP_192776819.1">
    <property type="nucleotide sequence ID" value="NZ_BAAASY010000030.1"/>
</dbReference>